<name>A0A660SCP4_UNCW3</name>
<organism evidence="2 3">
    <name type="scientific">candidate division WOR-3 bacterium</name>
    <dbReference type="NCBI Taxonomy" id="2052148"/>
    <lineage>
        <taxon>Bacteria</taxon>
        <taxon>Bacteria division WOR-3</taxon>
    </lineage>
</organism>
<comment type="caution">
    <text evidence="2">The sequence shown here is derived from an EMBL/GenBank/DDBJ whole genome shotgun (WGS) entry which is preliminary data.</text>
</comment>
<protein>
    <submittedName>
        <fullName evidence="2">Acyl dehydratase</fullName>
    </submittedName>
</protein>
<dbReference type="EMBL" id="QNBE01000174">
    <property type="protein sequence ID" value="RKX68342.1"/>
    <property type="molecule type" value="Genomic_DNA"/>
</dbReference>
<dbReference type="Gene3D" id="3.10.129.10">
    <property type="entry name" value="Hotdog Thioesterase"/>
    <property type="match status" value="1"/>
</dbReference>
<evidence type="ECO:0000259" key="1">
    <source>
        <dbReference type="Pfam" id="PF13452"/>
    </source>
</evidence>
<feature type="domain" description="FAS1-like dehydratase" evidence="1">
    <location>
        <begin position="42"/>
        <end position="79"/>
    </location>
</feature>
<feature type="non-terminal residue" evidence="2">
    <location>
        <position position="81"/>
    </location>
</feature>
<evidence type="ECO:0000313" key="2">
    <source>
        <dbReference type="EMBL" id="RKX68342.1"/>
    </source>
</evidence>
<dbReference type="Proteomes" id="UP000268469">
    <property type="component" value="Unassembled WGS sequence"/>
</dbReference>
<dbReference type="SUPFAM" id="SSF54637">
    <property type="entry name" value="Thioesterase/thiol ester dehydrase-isomerase"/>
    <property type="match status" value="1"/>
</dbReference>
<dbReference type="AlphaFoldDB" id="A0A660SCP4"/>
<dbReference type="InterPro" id="IPR039569">
    <property type="entry name" value="FAS1-like_DH_region"/>
</dbReference>
<dbReference type="CDD" id="cd03441">
    <property type="entry name" value="R_hydratase_like"/>
    <property type="match status" value="1"/>
</dbReference>
<gene>
    <name evidence="2" type="ORF">DRP53_10920</name>
</gene>
<dbReference type="InterPro" id="IPR029069">
    <property type="entry name" value="HotDog_dom_sf"/>
</dbReference>
<proteinExistence type="predicted"/>
<sequence length="81" mass="9257">MEEQAAQLAEATLTDEWITKWEDRIGLDFRVGNVFNRNAFYEAIRNFSNGIGDSNPLYRDPEYAKRTKYGALIAPPSWVAS</sequence>
<evidence type="ECO:0000313" key="3">
    <source>
        <dbReference type="Proteomes" id="UP000268469"/>
    </source>
</evidence>
<dbReference type="Pfam" id="PF13452">
    <property type="entry name" value="FAS1_DH_region"/>
    <property type="match status" value="1"/>
</dbReference>
<accession>A0A660SCP4</accession>
<reference evidence="2 3" key="1">
    <citation type="submission" date="2018-06" db="EMBL/GenBank/DDBJ databases">
        <title>Extensive metabolic versatility and redundancy in microbially diverse, dynamic hydrothermal sediments.</title>
        <authorList>
            <person name="Dombrowski N."/>
            <person name="Teske A."/>
            <person name="Baker B.J."/>
        </authorList>
    </citation>
    <scope>NUCLEOTIDE SEQUENCE [LARGE SCALE GENOMIC DNA]</scope>
    <source>
        <strain evidence="2">B36_G15</strain>
    </source>
</reference>